<evidence type="ECO:0000259" key="1">
    <source>
        <dbReference type="PROSITE" id="PS51186"/>
    </source>
</evidence>
<dbReference type="GO" id="GO:0016747">
    <property type="term" value="F:acyltransferase activity, transferring groups other than amino-acyl groups"/>
    <property type="evidence" value="ECO:0007669"/>
    <property type="project" value="InterPro"/>
</dbReference>
<keyword evidence="3" id="KW-1185">Reference proteome</keyword>
<evidence type="ECO:0000313" key="2">
    <source>
        <dbReference type="EMBL" id="KKK36777.1"/>
    </source>
</evidence>
<dbReference type="PANTHER" id="PTHR43617">
    <property type="entry name" value="L-AMINO ACID N-ACETYLTRANSFERASE"/>
    <property type="match status" value="1"/>
</dbReference>
<dbReference type="PROSITE" id="PS51186">
    <property type="entry name" value="GNAT"/>
    <property type="match status" value="1"/>
</dbReference>
<dbReference type="SUPFAM" id="SSF55729">
    <property type="entry name" value="Acyl-CoA N-acyltransferases (Nat)"/>
    <property type="match status" value="1"/>
</dbReference>
<feature type="domain" description="N-acetyltransferase" evidence="1">
    <location>
        <begin position="5"/>
        <end position="173"/>
    </location>
</feature>
<dbReference type="CDD" id="cd04301">
    <property type="entry name" value="NAT_SF"/>
    <property type="match status" value="1"/>
</dbReference>
<protein>
    <recommendedName>
        <fullName evidence="1">N-acetyltransferase domain-containing protein</fullName>
    </recommendedName>
</protein>
<dbReference type="InterPro" id="IPR050276">
    <property type="entry name" value="MshD_Acetyltransferase"/>
</dbReference>
<reference evidence="2 3" key="1">
    <citation type="submission" date="2015-04" db="EMBL/GenBank/DDBJ databases">
        <title>Taxonomic description and genome sequence of Bacillus campisalis sp. nov., a novel member of the genus Bacillus isolated from solar saltern.</title>
        <authorList>
            <person name="Mathan Kumar R."/>
            <person name="Kaur G."/>
            <person name="Kumar A."/>
            <person name="Singh N.K."/>
            <person name="Kaur N."/>
            <person name="Kumar N."/>
            <person name="Mayilraj S."/>
        </authorList>
    </citation>
    <scope>NUCLEOTIDE SEQUENCE [LARGE SCALE GENOMIC DNA]</scope>
    <source>
        <strain evidence="2 3">SA2-6</strain>
    </source>
</reference>
<comment type="caution">
    <text evidence="2">The sequence shown here is derived from an EMBL/GenBank/DDBJ whole genome shotgun (WGS) entry which is preliminary data.</text>
</comment>
<dbReference type="PATRIC" id="fig|1408103.3.peg.3909"/>
<dbReference type="Proteomes" id="UP000034166">
    <property type="component" value="Unassembled WGS sequence"/>
</dbReference>
<dbReference type="OrthoDB" id="9796381at2"/>
<accession>A0A0M2SUW1</accession>
<dbReference type="RefSeq" id="WP_046525075.1">
    <property type="nucleotide sequence ID" value="NZ_LAYY01000023.1"/>
</dbReference>
<gene>
    <name evidence="2" type="ORF">WQ57_17610</name>
</gene>
<dbReference type="AlphaFoldDB" id="A0A0M2SUW1"/>
<dbReference type="Pfam" id="PF00583">
    <property type="entry name" value="Acetyltransf_1"/>
    <property type="match status" value="1"/>
</dbReference>
<dbReference type="InterPro" id="IPR000182">
    <property type="entry name" value="GNAT_dom"/>
</dbReference>
<proteinExistence type="predicted"/>
<organism evidence="2 3">
    <name type="scientific">Mesobacillus campisalis</name>
    <dbReference type="NCBI Taxonomy" id="1408103"/>
    <lineage>
        <taxon>Bacteria</taxon>
        <taxon>Bacillati</taxon>
        <taxon>Bacillota</taxon>
        <taxon>Bacilli</taxon>
        <taxon>Bacillales</taxon>
        <taxon>Bacillaceae</taxon>
        <taxon>Mesobacillus</taxon>
    </lineage>
</organism>
<dbReference type="InterPro" id="IPR016181">
    <property type="entry name" value="Acyl_CoA_acyltransferase"/>
</dbReference>
<dbReference type="Gene3D" id="3.40.630.30">
    <property type="match status" value="1"/>
</dbReference>
<evidence type="ECO:0000313" key="3">
    <source>
        <dbReference type="Proteomes" id="UP000034166"/>
    </source>
</evidence>
<dbReference type="EMBL" id="LAYY01000023">
    <property type="protein sequence ID" value="KKK36777.1"/>
    <property type="molecule type" value="Genomic_DNA"/>
</dbReference>
<name>A0A0M2SUW1_9BACI</name>
<sequence>MEATEEIVRAAGNEIFEVARMFEDCKAYLEQRGILQWDESYPNKEYFESASSDENLFVLKEDGKIVGAMVLDEWQTPEWEGADWTEVGGNPLILHSFCVHPDVQGKGYGKKMLQFAEDFTKGQNYPALRLDAYSGNKSAVAFYQKRGYRKAGEVVLEGKPEGHETYFCFEKLF</sequence>